<keyword evidence="4 5" id="KW-0472">Membrane</keyword>
<proteinExistence type="predicted"/>
<dbReference type="EMBL" id="LXIE01000023">
    <property type="protein sequence ID" value="OAD91018.1"/>
    <property type="molecule type" value="Genomic_DNA"/>
</dbReference>
<evidence type="ECO:0000313" key="8">
    <source>
        <dbReference type="Proteomes" id="UP000077552"/>
    </source>
</evidence>
<evidence type="ECO:0000313" key="7">
    <source>
        <dbReference type="EMBL" id="OAD91018.1"/>
    </source>
</evidence>
<evidence type="ECO:0000256" key="5">
    <source>
        <dbReference type="SAM" id="Phobius"/>
    </source>
</evidence>
<evidence type="ECO:0000256" key="1">
    <source>
        <dbReference type="ARBA" id="ARBA00004141"/>
    </source>
</evidence>
<comment type="caution">
    <text evidence="7">The sequence shown here is derived from an EMBL/GenBank/DDBJ whole genome shotgun (WGS) entry which is preliminary data.</text>
</comment>
<reference evidence="7 8" key="1">
    <citation type="submission" date="2016-05" db="EMBL/GenBank/DDBJ databases">
        <title>Genome sequencing of Vitellibacter soesokkakensis RSSK-12.</title>
        <authorList>
            <person name="Thevarajoo S."/>
            <person name="Selvaratnam C."/>
            <person name="Goh K.M."/>
            <person name="Chan K.-G."/>
            <person name="Chong C.S."/>
        </authorList>
    </citation>
    <scope>NUCLEOTIDE SEQUENCE [LARGE SCALE GENOMIC DNA]</scope>
    <source>
        <strain evidence="7 8">RSSK-12</strain>
    </source>
</reference>
<evidence type="ECO:0000256" key="2">
    <source>
        <dbReference type="ARBA" id="ARBA00022692"/>
    </source>
</evidence>
<name>A0A1A9LCM1_9FLAO</name>
<feature type="domain" description="O-antigen ligase-related" evidence="6">
    <location>
        <begin position="88"/>
        <end position="239"/>
    </location>
</feature>
<dbReference type="Pfam" id="PF04932">
    <property type="entry name" value="Wzy_C"/>
    <property type="match status" value="1"/>
</dbReference>
<feature type="transmembrane region" description="Helical" evidence="5">
    <location>
        <begin position="85"/>
        <end position="117"/>
    </location>
</feature>
<keyword evidence="8" id="KW-1185">Reference proteome</keyword>
<comment type="subcellular location">
    <subcellularLocation>
        <location evidence="1">Membrane</location>
        <topology evidence="1">Multi-pass membrane protein</topology>
    </subcellularLocation>
</comment>
<evidence type="ECO:0000259" key="6">
    <source>
        <dbReference type="Pfam" id="PF04932"/>
    </source>
</evidence>
<feature type="transmembrane region" description="Helical" evidence="5">
    <location>
        <begin position="57"/>
        <end position="73"/>
    </location>
</feature>
<dbReference type="PANTHER" id="PTHR37422">
    <property type="entry name" value="TEICHURONIC ACID BIOSYNTHESIS PROTEIN TUAE"/>
    <property type="match status" value="1"/>
</dbReference>
<feature type="transmembrane region" description="Helical" evidence="5">
    <location>
        <begin position="264"/>
        <end position="287"/>
    </location>
</feature>
<feature type="transmembrane region" description="Helical" evidence="5">
    <location>
        <begin position="123"/>
        <end position="143"/>
    </location>
</feature>
<gene>
    <name evidence="7" type="ORF">A7A78_04170</name>
</gene>
<sequence>MEEIKKFFFYVMVFAGIGILLHVLLGETFNTVYGVSKYTRPGFSTIRYTGFFRHPNHMAYMVVVFIALTLNDFKNKKKNIDTTGWLKIVIGLFIIVLADTRTAILAIGILLTFFYWGYIYKNFLVFFGFLFLGILTVTAVLIFTDLPESIMDNIEASYSLESDYIRGLMFYMSILLIVKYFPIGSGAGSFGSIYAKDSQVYKDFGVDKRFYFVEEWGIYDSNFASIIGEYGFIGIIVFIILFRFSYLHLKSNFSGLKAPPMLKAMFWVFVFFCISNPMLTNNVYILLSVPVLMLIANTEKA</sequence>
<dbReference type="STRING" id="1385699.A7A78_04170"/>
<dbReference type="PANTHER" id="PTHR37422:SF13">
    <property type="entry name" value="LIPOPOLYSACCHARIDE BIOSYNTHESIS PROTEIN PA4999-RELATED"/>
    <property type="match status" value="1"/>
</dbReference>
<dbReference type="InterPro" id="IPR051533">
    <property type="entry name" value="WaaL-like"/>
</dbReference>
<keyword evidence="2 5" id="KW-0812">Transmembrane</keyword>
<feature type="transmembrane region" description="Helical" evidence="5">
    <location>
        <begin position="7"/>
        <end position="25"/>
    </location>
</feature>
<dbReference type="RefSeq" id="WP_068762107.1">
    <property type="nucleotide sequence ID" value="NZ_LXIE01000023.1"/>
</dbReference>
<dbReference type="GO" id="GO:0016020">
    <property type="term" value="C:membrane"/>
    <property type="evidence" value="ECO:0007669"/>
    <property type="project" value="UniProtKB-SubCell"/>
</dbReference>
<dbReference type="AlphaFoldDB" id="A0A1A9LCM1"/>
<keyword evidence="3 5" id="KW-1133">Transmembrane helix</keyword>
<evidence type="ECO:0000256" key="4">
    <source>
        <dbReference type="ARBA" id="ARBA00023136"/>
    </source>
</evidence>
<feature type="transmembrane region" description="Helical" evidence="5">
    <location>
        <begin position="223"/>
        <end position="244"/>
    </location>
</feature>
<accession>A0A1A9LCM1</accession>
<evidence type="ECO:0000256" key="3">
    <source>
        <dbReference type="ARBA" id="ARBA00022989"/>
    </source>
</evidence>
<dbReference type="InterPro" id="IPR007016">
    <property type="entry name" value="O-antigen_ligase-rel_domated"/>
</dbReference>
<protein>
    <recommendedName>
        <fullName evidence="6">O-antigen ligase-related domain-containing protein</fullName>
    </recommendedName>
</protein>
<dbReference type="Proteomes" id="UP000077552">
    <property type="component" value="Unassembled WGS sequence"/>
</dbReference>
<organism evidence="7 8">
    <name type="scientific">Aequorivita soesokkakensis</name>
    <dbReference type="NCBI Taxonomy" id="1385699"/>
    <lineage>
        <taxon>Bacteria</taxon>
        <taxon>Pseudomonadati</taxon>
        <taxon>Bacteroidota</taxon>
        <taxon>Flavobacteriia</taxon>
        <taxon>Flavobacteriales</taxon>
        <taxon>Flavobacteriaceae</taxon>
        <taxon>Aequorivita</taxon>
    </lineage>
</organism>